<proteinExistence type="predicted"/>
<evidence type="ECO:0000256" key="1">
    <source>
        <dbReference type="SAM" id="MobiDB-lite"/>
    </source>
</evidence>
<evidence type="ECO:0000313" key="2">
    <source>
        <dbReference type="EMBL" id="PRX42069.1"/>
    </source>
</evidence>
<dbReference type="AlphaFoldDB" id="A0A2T0LI71"/>
<gene>
    <name evidence="2" type="ORF">CLV97_10384</name>
</gene>
<evidence type="ECO:0000313" key="3">
    <source>
        <dbReference type="Proteomes" id="UP000237797"/>
    </source>
</evidence>
<dbReference type="Proteomes" id="UP000237797">
    <property type="component" value="Unassembled WGS sequence"/>
</dbReference>
<keyword evidence="3" id="KW-1185">Reference proteome</keyword>
<name>A0A2T0LI71_9BACL</name>
<reference evidence="2 3" key="1">
    <citation type="submission" date="2018-03" db="EMBL/GenBank/DDBJ databases">
        <title>Genomic Encyclopedia of Archaeal and Bacterial Type Strains, Phase II (KMG-II): from individual species to whole genera.</title>
        <authorList>
            <person name="Goeker M."/>
        </authorList>
    </citation>
    <scope>NUCLEOTIDE SEQUENCE [LARGE SCALE GENOMIC DNA]</scope>
    <source>
        <strain evidence="2 3">DSM 44946</strain>
    </source>
</reference>
<protein>
    <submittedName>
        <fullName evidence="2">Uncharacterized protein</fullName>
    </submittedName>
</protein>
<dbReference type="EMBL" id="PVNE01000003">
    <property type="protein sequence ID" value="PRX42069.1"/>
    <property type="molecule type" value="Genomic_DNA"/>
</dbReference>
<comment type="caution">
    <text evidence="2">The sequence shown here is derived from an EMBL/GenBank/DDBJ whole genome shotgun (WGS) entry which is preliminary data.</text>
</comment>
<feature type="region of interest" description="Disordered" evidence="1">
    <location>
        <begin position="31"/>
        <end position="61"/>
    </location>
</feature>
<organism evidence="2 3">
    <name type="scientific">Planifilum fimeticola</name>
    <dbReference type="NCBI Taxonomy" id="201975"/>
    <lineage>
        <taxon>Bacteria</taxon>
        <taxon>Bacillati</taxon>
        <taxon>Bacillota</taxon>
        <taxon>Bacilli</taxon>
        <taxon>Bacillales</taxon>
        <taxon>Thermoactinomycetaceae</taxon>
        <taxon>Planifilum</taxon>
    </lineage>
</organism>
<sequence length="84" mass="9191">MSALFQGGLSSVCLRFVLEIANFGEIRPKDPLRRKTGTNYDGNRSHSIRMGGGEKEFSQKPCRSVVETRNLNVAAILSIYSTGG</sequence>
<accession>A0A2T0LI71</accession>